<accession>A0A172RYG2</accession>
<evidence type="ECO:0000313" key="2">
    <source>
        <dbReference type="Proteomes" id="UP000182975"/>
    </source>
</evidence>
<reference evidence="2" key="1">
    <citation type="submission" date="2016-10" db="EMBL/GenBank/DDBJ databases">
        <authorList>
            <person name="Varghese N."/>
        </authorList>
    </citation>
    <scope>NUCLEOTIDE SEQUENCE [LARGE SCALE GENOMIC DNA]</scope>
    <source>
        <strain evidence="2">DSM 21843</strain>
    </source>
</reference>
<name>A0A172RYG2_9ACTN</name>
<dbReference type="AlphaFoldDB" id="A0A172RYG2"/>
<dbReference type="EMBL" id="FOEC01000009">
    <property type="protein sequence ID" value="SEO86401.1"/>
    <property type="molecule type" value="Genomic_DNA"/>
</dbReference>
<proteinExistence type="predicted"/>
<gene>
    <name evidence="1" type="ORF">SAMN02910314_01412</name>
</gene>
<dbReference type="KEGG" id="ddt:AAY81_05480"/>
<keyword evidence="2" id="KW-1185">Reference proteome</keyword>
<dbReference type="Proteomes" id="UP000182975">
    <property type="component" value="Unassembled WGS sequence"/>
</dbReference>
<organism evidence="1 2">
    <name type="scientific">Denitrobacterium detoxificans</name>
    <dbReference type="NCBI Taxonomy" id="79604"/>
    <lineage>
        <taxon>Bacteria</taxon>
        <taxon>Bacillati</taxon>
        <taxon>Actinomycetota</taxon>
        <taxon>Coriobacteriia</taxon>
        <taxon>Eggerthellales</taxon>
        <taxon>Eggerthellaceae</taxon>
        <taxon>Denitrobacterium</taxon>
    </lineage>
</organism>
<protein>
    <submittedName>
        <fullName evidence="1">Uncharacterized protein</fullName>
    </submittedName>
</protein>
<sequence length="202" mass="21378">MVFVALIFVVISGGIWYINVGHNWNTAATTIDDATGSMEGYTAIVFDGVDIPTVEEAAATTKPVTRYSVLASYHEKNATVVSLDLINTALYDEGLIVKAGSKRIGVLCVDSLEDASMYQNSIRAFERQEVDFVVCITPDAQLLCSSSVGVNGIDIVISTQRNTSSVLDGTLGSAYCVDSPCVGKIGVILISPSNVVSSKVIS</sequence>
<dbReference type="RefSeq" id="WP_066662398.1">
    <property type="nucleotide sequence ID" value="NZ_CP011402.1"/>
</dbReference>
<dbReference type="STRING" id="79604.AAY81_05480"/>
<evidence type="ECO:0000313" key="1">
    <source>
        <dbReference type="EMBL" id="SEO86401.1"/>
    </source>
</evidence>